<evidence type="ECO:0000313" key="1">
    <source>
        <dbReference type="EMBL" id="SUG57614.1"/>
    </source>
</evidence>
<proteinExistence type="predicted"/>
<dbReference type="Proteomes" id="UP000254633">
    <property type="component" value="Unassembled WGS sequence"/>
</dbReference>
<dbReference type="Gene3D" id="2.160.20.20">
    <property type="match status" value="1"/>
</dbReference>
<protein>
    <submittedName>
        <fullName evidence="1">Uncharacterized protein</fullName>
    </submittedName>
</protein>
<reference evidence="1 2" key="1">
    <citation type="submission" date="2018-06" db="EMBL/GenBank/DDBJ databases">
        <authorList>
            <consortium name="Pathogen Informatics"/>
            <person name="Doyle S."/>
        </authorList>
    </citation>
    <scope>NUCLEOTIDE SEQUENCE [LARGE SCALE GENOMIC DNA]</scope>
    <source>
        <strain evidence="1 2">NCTC10060</strain>
    </source>
</reference>
<dbReference type="AlphaFoldDB" id="A0A379U515"/>
<accession>A0A379U515</accession>
<dbReference type="InterPro" id="IPR012332">
    <property type="entry name" value="Autotransporter_pectin_lyase_C"/>
</dbReference>
<sequence length="172" mass="18152">MNGYAENTYVDSGGQVYVNAGNNGVENSEQGGQIANTTVGAGGLVINRYGIDTNTVIEAGGELDTGWNYPYEIRNTAISRNAVIQNGGIQQVSNGGTSEGSRVDDGGTLIVTGTWHHNVVTDTQPSAWYRGTADDTAVYGTMQNQGGLDETPRYSPVDNTRWAVMVSPTSSP</sequence>
<name>A0A379U515_SALDZ</name>
<organism evidence="1 2">
    <name type="scientific">Salmonella diarizonae</name>
    <dbReference type="NCBI Taxonomy" id="59204"/>
    <lineage>
        <taxon>Bacteria</taxon>
        <taxon>Pseudomonadati</taxon>
        <taxon>Pseudomonadota</taxon>
        <taxon>Gammaproteobacteria</taxon>
        <taxon>Enterobacterales</taxon>
        <taxon>Enterobacteriaceae</taxon>
        <taxon>Salmonella</taxon>
    </lineage>
</organism>
<dbReference type="EMBL" id="UGXH01000003">
    <property type="protein sequence ID" value="SUG57614.1"/>
    <property type="molecule type" value="Genomic_DNA"/>
</dbReference>
<evidence type="ECO:0000313" key="2">
    <source>
        <dbReference type="Proteomes" id="UP000254633"/>
    </source>
</evidence>
<gene>
    <name evidence="1" type="ORF">NCTC10060_04843</name>
</gene>